<protein>
    <submittedName>
        <fullName evidence="2">Uncharacterized protein</fullName>
    </submittedName>
</protein>
<reference evidence="3" key="1">
    <citation type="journal article" date="2019" name="Int. J. Syst. Evol. Microbiol.">
        <title>The Global Catalogue of Microorganisms (GCM) 10K type strain sequencing project: providing services to taxonomists for standard genome sequencing and annotation.</title>
        <authorList>
            <consortium name="The Broad Institute Genomics Platform"/>
            <consortium name="The Broad Institute Genome Sequencing Center for Infectious Disease"/>
            <person name="Wu L."/>
            <person name="Ma J."/>
        </authorList>
    </citation>
    <scope>NUCLEOTIDE SEQUENCE [LARGE SCALE GENOMIC DNA]</scope>
    <source>
        <strain evidence="3">JCM 3175</strain>
    </source>
</reference>
<dbReference type="EMBL" id="BAABGU010000048">
    <property type="protein sequence ID" value="GAA4579378.1"/>
    <property type="molecule type" value="Genomic_DNA"/>
</dbReference>
<feature type="compositionally biased region" description="Low complexity" evidence="1">
    <location>
        <begin position="31"/>
        <end position="40"/>
    </location>
</feature>
<evidence type="ECO:0000313" key="3">
    <source>
        <dbReference type="Proteomes" id="UP001500307"/>
    </source>
</evidence>
<proteinExistence type="predicted"/>
<evidence type="ECO:0000313" key="2">
    <source>
        <dbReference type="EMBL" id="GAA4579378.1"/>
    </source>
</evidence>
<sequence length="96" mass="10112">MASAQGEVIHAHRGERPDRWVGQGADQPEDAAAAGHQAEAVGQPGTRATGKRHPDLLQRLAKQRTTPSVSAGQPADLLGERADRAAHRVAEEPADP</sequence>
<feature type="region of interest" description="Disordered" evidence="1">
    <location>
        <begin position="1"/>
        <end position="96"/>
    </location>
</feature>
<comment type="caution">
    <text evidence="2">The sequence shown here is derived from an EMBL/GenBank/DDBJ whole genome shotgun (WGS) entry which is preliminary data.</text>
</comment>
<gene>
    <name evidence="2" type="ORF">GCM10023176_56940</name>
</gene>
<feature type="compositionally biased region" description="Basic and acidic residues" evidence="1">
    <location>
        <begin position="78"/>
        <end position="96"/>
    </location>
</feature>
<dbReference type="Proteomes" id="UP001500307">
    <property type="component" value="Unassembled WGS sequence"/>
</dbReference>
<feature type="compositionally biased region" description="Basic and acidic residues" evidence="1">
    <location>
        <begin position="9"/>
        <end position="19"/>
    </location>
</feature>
<keyword evidence="3" id="KW-1185">Reference proteome</keyword>
<name>A0ABP8T4R5_9ACTN</name>
<evidence type="ECO:0000256" key="1">
    <source>
        <dbReference type="SAM" id="MobiDB-lite"/>
    </source>
</evidence>
<accession>A0ABP8T4R5</accession>
<organism evidence="2 3">
    <name type="scientific">Micromonospora coerulea</name>
    <dbReference type="NCBI Taxonomy" id="47856"/>
    <lineage>
        <taxon>Bacteria</taxon>
        <taxon>Bacillati</taxon>
        <taxon>Actinomycetota</taxon>
        <taxon>Actinomycetes</taxon>
        <taxon>Micromonosporales</taxon>
        <taxon>Micromonosporaceae</taxon>
        <taxon>Micromonospora</taxon>
    </lineage>
</organism>